<sequence length="283" mass="31415">PLVDFIASTIVKGSREISTIAIGGTGGLEVILTHNPKRLANKLAKRSSSGIFAKRLNPAYRGFSFPIIFNSKAAAALIHEAIGHPLEADTAIERGKPIRIGIKIASKELTVIDDPLIPGGYGSYYFDDEVIIARRKTLFEDGIIVNLIHNRWSAKIYGVEPLGNGRGLFYPPKALMSNIKVKPRDWKLNEMIEETKMGFLVNDVVKAELINGTINIIPEDTWLIEKGELKEPVNLKEIKLSTFRALNKMDAIGRNLDSRFTIEKGQPIGEYSPPIRISNVHVY</sequence>
<feature type="domain" description="Metalloprotease TldD/E C-terminal" evidence="2">
    <location>
        <begin position="65"/>
        <end position="282"/>
    </location>
</feature>
<accession>A0A497ETS3</accession>
<name>A0A497ETS3_9CREN</name>
<gene>
    <name evidence="3" type="ORF">DRJ21_01480</name>
</gene>
<evidence type="ECO:0000256" key="1">
    <source>
        <dbReference type="ARBA" id="ARBA00005836"/>
    </source>
</evidence>
<dbReference type="GO" id="GO:0008237">
    <property type="term" value="F:metallopeptidase activity"/>
    <property type="evidence" value="ECO:0007669"/>
    <property type="project" value="InterPro"/>
</dbReference>
<protein>
    <recommendedName>
        <fullName evidence="2">Metalloprotease TldD/E C-terminal domain-containing protein</fullName>
    </recommendedName>
</protein>
<dbReference type="Pfam" id="PF19289">
    <property type="entry name" value="PmbA_TldD_3rd"/>
    <property type="match status" value="1"/>
</dbReference>
<organism evidence="3 4">
    <name type="scientific">Thermoproteota archaeon</name>
    <dbReference type="NCBI Taxonomy" id="2056631"/>
    <lineage>
        <taxon>Archaea</taxon>
        <taxon>Thermoproteota</taxon>
    </lineage>
</organism>
<dbReference type="AlphaFoldDB" id="A0A497ETS3"/>
<dbReference type="SUPFAM" id="SSF111283">
    <property type="entry name" value="Putative modulator of DNA gyrase, PmbA/TldD"/>
    <property type="match status" value="1"/>
</dbReference>
<dbReference type="GO" id="GO:0005829">
    <property type="term" value="C:cytosol"/>
    <property type="evidence" value="ECO:0007669"/>
    <property type="project" value="TreeGrafter"/>
</dbReference>
<proteinExistence type="inferred from homology"/>
<comment type="similarity">
    <text evidence="1">Belongs to the peptidase U62 family.</text>
</comment>
<comment type="caution">
    <text evidence="3">The sequence shown here is derived from an EMBL/GenBank/DDBJ whole genome shotgun (WGS) entry which is preliminary data.</text>
</comment>
<dbReference type="InterPro" id="IPR051463">
    <property type="entry name" value="Peptidase_U62_metallo"/>
</dbReference>
<feature type="non-terminal residue" evidence="3">
    <location>
        <position position="1"/>
    </location>
</feature>
<evidence type="ECO:0000313" key="4">
    <source>
        <dbReference type="Proteomes" id="UP000281962"/>
    </source>
</evidence>
<dbReference type="PANTHER" id="PTHR30624:SF0">
    <property type="entry name" value="METALLOPROTEASE SLR0863"/>
    <property type="match status" value="1"/>
</dbReference>
<dbReference type="GO" id="GO:0006508">
    <property type="term" value="P:proteolysis"/>
    <property type="evidence" value="ECO:0007669"/>
    <property type="project" value="InterPro"/>
</dbReference>
<evidence type="ECO:0000313" key="3">
    <source>
        <dbReference type="EMBL" id="RLE50783.1"/>
    </source>
</evidence>
<dbReference type="Proteomes" id="UP000281962">
    <property type="component" value="Unassembled WGS sequence"/>
</dbReference>
<reference evidence="3 4" key="1">
    <citation type="submission" date="2018-06" db="EMBL/GenBank/DDBJ databases">
        <title>Extensive metabolic versatility and redundancy in microbially diverse, dynamic hydrothermal sediments.</title>
        <authorList>
            <person name="Dombrowski N."/>
            <person name="Teske A."/>
            <person name="Baker B.J."/>
        </authorList>
    </citation>
    <scope>NUCLEOTIDE SEQUENCE [LARGE SCALE GENOMIC DNA]</scope>
    <source>
        <strain evidence="3">B30_G17</strain>
    </source>
</reference>
<dbReference type="InterPro" id="IPR036059">
    <property type="entry name" value="TldD/PmbA_sf"/>
</dbReference>
<dbReference type="InterPro" id="IPR045569">
    <property type="entry name" value="Metalloprtase-TldD/E_C"/>
</dbReference>
<dbReference type="PANTHER" id="PTHR30624">
    <property type="entry name" value="UNCHARACTERIZED PROTEIN TLDD AND PMBA"/>
    <property type="match status" value="1"/>
</dbReference>
<evidence type="ECO:0000259" key="2">
    <source>
        <dbReference type="Pfam" id="PF19289"/>
    </source>
</evidence>
<dbReference type="EMBL" id="QMQY01000049">
    <property type="protein sequence ID" value="RLE50783.1"/>
    <property type="molecule type" value="Genomic_DNA"/>
</dbReference>